<proteinExistence type="predicted"/>
<protein>
    <submittedName>
        <fullName evidence="2">Uncharacterized protein</fullName>
    </submittedName>
</protein>
<dbReference type="AlphaFoldDB" id="A0AAD9LVM6"/>
<accession>A0AAD9LVM6</accession>
<sequence length="189" mass="20687">MSNSEKVSRAGFSSWNGLMRAERTNRRWPVPTTNPRLAPLQLGTGMTRRRPGSLDWVTAGSDSGVSGEGAMTRATKISWFQLFGNRGARVDNASLSLKTTPWSLGAPCLSSAATYSLQPATLVPTGSDALHDGRVGKATGGTMRRRHAGSCWQPNAWPGLSRPSILTIPRRQGKRQRETGWHRVYIRPF</sequence>
<keyword evidence="3" id="KW-1185">Reference proteome</keyword>
<gene>
    <name evidence="2" type="ORF">LX32DRAFT_177117</name>
</gene>
<dbReference type="EMBL" id="MU843023">
    <property type="protein sequence ID" value="KAK2022844.1"/>
    <property type="molecule type" value="Genomic_DNA"/>
</dbReference>
<organism evidence="2 3">
    <name type="scientific">Colletotrichum zoysiae</name>
    <dbReference type="NCBI Taxonomy" id="1216348"/>
    <lineage>
        <taxon>Eukaryota</taxon>
        <taxon>Fungi</taxon>
        <taxon>Dikarya</taxon>
        <taxon>Ascomycota</taxon>
        <taxon>Pezizomycotina</taxon>
        <taxon>Sordariomycetes</taxon>
        <taxon>Hypocreomycetidae</taxon>
        <taxon>Glomerellales</taxon>
        <taxon>Glomerellaceae</taxon>
        <taxon>Colletotrichum</taxon>
        <taxon>Colletotrichum graminicola species complex</taxon>
    </lineage>
</organism>
<name>A0AAD9LVM6_9PEZI</name>
<comment type="caution">
    <text evidence="2">The sequence shown here is derived from an EMBL/GenBank/DDBJ whole genome shotgun (WGS) entry which is preliminary data.</text>
</comment>
<feature type="region of interest" description="Disordered" evidence="1">
    <location>
        <begin position="28"/>
        <end position="68"/>
    </location>
</feature>
<evidence type="ECO:0000313" key="2">
    <source>
        <dbReference type="EMBL" id="KAK2022844.1"/>
    </source>
</evidence>
<evidence type="ECO:0000313" key="3">
    <source>
        <dbReference type="Proteomes" id="UP001232148"/>
    </source>
</evidence>
<dbReference type="Proteomes" id="UP001232148">
    <property type="component" value="Unassembled WGS sequence"/>
</dbReference>
<reference evidence="2" key="1">
    <citation type="submission" date="2021-06" db="EMBL/GenBank/DDBJ databases">
        <title>Comparative genomics, transcriptomics and evolutionary studies reveal genomic signatures of adaptation to plant cell wall in hemibiotrophic fungi.</title>
        <authorList>
            <consortium name="DOE Joint Genome Institute"/>
            <person name="Baroncelli R."/>
            <person name="Diaz J.F."/>
            <person name="Benocci T."/>
            <person name="Peng M."/>
            <person name="Battaglia E."/>
            <person name="Haridas S."/>
            <person name="Andreopoulos W."/>
            <person name="Labutti K."/>
            <person name="Pangilinan J."/>
            <person name="Floch G.L."/>
            <person name="Makela M.R."/>
            <person name="Henrissat B."/>
            <person name="Grigoriev I.V."/>
            <person name="Crouch J.A."/>
            <person name="De Vries R.P."/>
            <person name="Sukno S.A."/>
            <person name="Thon M.R."/>
        </authorList>
    </citation>
    <scope>NUCLEOTIDE SEQUENCE</scope>
    <source>
        <strain evidence="2">MAFF235873</strain>
    </source>
</reference>
<evidence type="ECO:0000256" key="1">
    <source>
        <dbReference type="SAM" id="MobiDB-lite"/>
    </source>
</evidence>